<feature type="non-terminal residue" evidence="1">
    <location>
        <position position="1"/>
    </location>
</feature>
<accession>A0ABN7WM25</accession>
<evidence type="ECO:0000313" key="1">
    <source>
        <dbReference type="EMBL" id="CAG8835667.1"/>
    </source>
</evidence>
<protein>
    <submittedName>
        <fullName evidence="1">31117_t:CDS:1</fullName>
    </submittedName>
</protein>
<keyword evidence="2" id="KW-1185">Reference proteome</keyword>
<comment type="caution">
    <text evidence="1">The sequence shown here is derived from an EMBL/GenBank/DDBJ whole genome shotgun (WGS) entry which is preliminary data.</text>
</comment>
<gene>
    <name evidence="1" type="ORF">GMARGA_LOCUS32684</name>
</gene>
<name>A0ABN7WM25_GIGMA</name>
<evidence type="ECO:0000313" key="2">
    <source>
        <dbReference type="Proteomes" id="UP000789901"/>
    </source>
</evidence>
<dbReference type="EMBL" id="CAJVQB010051929">
    <property type="protein sequence ID" value="CAG8835667.1"/>
    <property type="molecule type" value="Genomic_DNA"/>
</dbReference>
<sequence length="273" mass="32443">CLAEKPKKHNEDLTFANIEMYHYTHSSCLDNSISLEIKQYILENIDLLSREIFRSKKWLIENSHQIIIQKESPQAIGFLSRMWNMINSSRIQINEIGVDSISDIYWPIYSLKIMKNCNNGIRTSVLVDFFSKLYLLGLNPEFLLTNKDFSQISATRFVWKNIKVQLCLWHIKRAIENRLSNNTKPKQIIYNSQMAHNQFHFIDPEFRPQLNIANYVFCPKQFRSAIWEMMNRHLHQHPLIPTNTGQYLTSQQIWTIVVQEVYNFCQQHLLTYL</sequence>
<dbReference type="Proteomes" id="UP000789901">
    <property type="component" value="Unassembled WGS sequence"/>
</dbReference>
<proteinExistence type="predicted"/>
<organism evidence="1 2">
    <name type="scientific">Gigaspora margarita</name>
    <dbReference type="NCBI Taxonomy" id="4874"/>
    <lineage>
        <taxon>Eukaryota</taxon>
        <taxon>Fungi</taxon>
        <taxon>Fungi incertae sedis</taxon>
        <taxon>Mucoromycota</taxon>
        <taxon>Glomeromycotina</taxon>
        <taxon>Glomeromycetes</taxon>
        <taxon>Diversisporales</taxon>
        <taxon>Gigasporaceae</taxon>
        <taxon>Gigaspora</taxon>
    </lineage>
</organism>
<reference evidence="1 2" key="1">
    <citation type="submission" date="2021-06" db="EMBL/GenBank/DDBJ databases">
        <authorList>
            <person name="Kallberg Y."/>
            <person name="Tangrot J."/>
            <person name="Rosling A."/>
        </authorList>
    </citation>
    <scope>NUCLEOTIDE SEQUENCE [LARGE SCALE GENOMIC DNA]</scope>
    <source>
        <strain evidence="1 2">120-4 pot B 10/14</strain>
    </source>
</reference>